<reference evidence="2 3" key="1">
    <citation type="submission" date="2020-02" db="EMBL/GenBank/DDBJ databases">
        <title>Comparative genome analysis reveals the metabolism and evolution of the thermophilic archaeal genus Metallosphaera.</title>
        <authorList>
            <person name="Jiang C."/>
        </authorList>
    </citation>
    <scope>NUCLEOTIDE SEQUENCE [LARGE SCALE GENOMIC DNA]</scope>
    <source>
        <strain evidence="2 3">Ric-A</strain>
    </source>
</reference>
<dbReference type="AlphaFoldDB" id="A0A6N0NZ45"/>
<dbReference type="RefSeq" id="WP_174631840.1">
    <property type="nucleotide sequence ID" value="NZ_CP049074.1"/>
</dbReference>
<proteinExistence type="predicted"/>
<dbReference type="GeneID" id="55642239"/>
<dbReference type="OrthoDB" id="42210at2157"/>
<dbReference type="KEGG" id="mten:GWK48_09805"/>
<organism evidence="2 3">
    <name type="scientific">Metallosphaera tengchongensis</name>
    <dbReference type="NCBI Taxonomy" id="1532350"/>
    <lineage>
        <taxon>Archaea</taxon>
        <taxon>Thermoproteota</taxon>
        <taxon>Thermoprotei</taxon>
        <taxon>Sulfolobales</taxon>
        <taxon>Sulfolobaceae</taxon>
        <taxon>Metallosphaera</taxon>
    </lineage>
</organism>
<keyword evidence="3" id="KW-1185">Reference proteome</keyword>
<dbReference type="Proteomes" id="UP000509301">
    <property type="component" value="Chromosome"/>
</dbReference>
<protein>
    <submittedName>
        <fullName evidence="2">Uncharacterized protein</fullName>
    </submittedName>
</protein>
<evidence type="ECO:0000256" key="1">
    <source>
        <dbReference type="SAM" id="Coils"/>
    </source>
</evidence>
<sequence length="83" mass="9708">MSVEEIYNKLRNDREFIEKLAEALADKVVVQRLEELSLKVEKLAQEQIKLGEEFNQKFDKLNSEVIGLNQKFDKLNEKVGKNN</sequence>
<evidence type="ECO:0000313" key="3">
    <source>
        <dbReference type="Proteomes" id="UP000509301"/>
    </source>
</evidence>
<feature type="coiled-coil region" evidence="1">
    <location>
        <begin position="7"/>
        <end position="78"/>
    </location>
</feature>
<dbReference type="EMBL" id="CP049074">
    <property type="protein sequence ID" value="QKR00638.1"/>
    <property type="molecule type" value="Genomic_DNA"/>
</dbReference>
<name>A0A6N0NZ45_9CREN</name>
<gene>
    <name evidence="2" type="ORF">GWK48_09805</name>
</gene>
<keyword evidence="1" id="KW-0175">Coiled coil</keyword>
<evidence type="ECO:0000313" key="2">
    <source>
        <dbReference type="EMBL" id="QKR00638.1"/>
    </source>
</evidence>
<accession>A0A6N0NZ45</accession>